<evidence type="ECO:0000256" key="6">
    <source>
        <dbReference type="ARBA" id="ARBA00038336"/>
    </source>
</evidence>
<organism evidence="8 9">
    <name type="scientific">Chrysochloris asiatica</name>
    <name type="common">Cape golden mole</name>
    <dbReference type="NCBI Taxonomy" id="185453"/>
    <lineage>
        <taxon>Eukaryota</taxon>
        <taxon>Metazoa</taxon>
        <taxon>Chordata</taxon>
        <taxon>Craniata</taxon>
        <taxon>Vertebrata</taxon>
        <taxon>Euteleostomi</taxon>
        <taxon>Mammalia</taxon>
        <taxon>Eutheria</taxon>
        <taxon>Afrotheria</taxon>
        <taxon>Chrysochloridae</taxon>
        <taxon>Chrysochlorinae</taxon>
        <taxon>Chrysochloris</taxon>
    </lineage>
</organism>
<dbReference type="CTD" id="3434"/>
<sequence>MARPTVLHLTKKIFGFHSENTDQRWIKERLEKLRCQFTWTLLIEDNEIHDLESRIFEEIEFLDIKYNVGMHNLLAYVRYLEGQNEESLESLKRAEKLIQQKHADQSDLRSLVTWGNYAWVYYHMGKLAEAQTYLNKVKNTCKKFSDTSGYTIECPEIDCEEGWALLKCGGQNYERAKVCFEKALEVDPKNPESCAGYAITLYRLEGMSLLETGLSLQPLKQALRLNPENAYIKALFALKLQELGQEAEGEKYIKEALASTSFQNYVLRYAGKFYRKQGSLDKALEFLQMALRAMPDSALLHHQIGLCYRQKVFQMKDGTNRKPRGQDRDYDKKIKSAIYHLEFAVKQKPTFDIAYIHLASMYIEAGDYRKTEETFQKALEINPQDELKKQKLHFHYAKFQELQMKNEVCAITYYLKAIKIGKGPALKDKSISALEKLALRKSQRNASNEESLSLHEFVCKLRGETKKEPENYEKVIRLVTDFENSEK</sequence>
<evidence type="ECO:0000313" key="9">
    <source>
        <dbReference type="RefSeq" id="XP_006831504.1"/>
    </source>
</evidence>
<dbReference type="InterPro" id="IPR011990">
    <property type="entry name" value="TPR-like_helical_dom_sf"/>
</dbReference>
<dbReference type="GO" id="GO:0051607">
    <property type="term" value="P:defense response to virus"/>
    <property type="evidence" value="ECO:0007669"/>
    <property type="project" value="UniProtKB-KW"/>
</dbReference>
<evidence type="ECO:0000256" key="1">
    <source>
        <dbReference type="ARBA" id="ARBA00022588"/>
    </source>
</evidence>
<keyword evidence="3 7" id="KW-0802">TPR repeat</keyword>
<dbReference type="PROSITE" id="PS50005">
    <property type="entry name" value="TPR"/>
    <property type="match status" value="2"/>
</dbReference>
<feature type="repeat" description="TPR" evidence="7">
    <location>
        <begin position="264"/>
        <end position="297"/>
    </location>
</feature>
<feature type="repeat" description="TPR" evidence="7">
    <location>
        <begin position="352"/>
        <end position="385"/>
    </location>
</feature>
<evidence type="ECO:0000256" key="4">
    <source>
        <dbReference type="ARBA" id="ARBA00022859"/>
    </source>
</evidence>
<dbReference type="RefSeq" id="XP_006831504.1">
    <property type="nucleotide sequence ID" value="XM_006831441.1"/>
</dbReference>
<dbReference type="PANTHER" id="PTHR10271:SF34">
    <property type="entry name" value="INTERFERON-INDUCED PROTEIN WITH TETRATRICOPEPTIDE REPEATS 1"/>
    <property type="match status" value="1"/>
</dbReference>
<gene>
    <name evidence="9" type="primary">IFIT1</name>
</gene>
<dbReference type="SMART" id="SM00028">
    <property type="entry name" value="TPR"/>
    <property type="match status" value="5"/>
</dbReference>
<dbReference type="Gene3D" id="1.25.40.10">
    <property type="entry name" value="Tetratricopeptide repeat domain"/>
    <property type="match status" value="3"/>
</dbReference>
<evidence type="ECO:0000256" key="2">
    <source>
        <dbReference type="ARBA" id="ARBA00022737"/>
    </source>
</evidence>
<evidence type="ECO:0000313" key="8">
    <source>
        <dbReference type="Proteomes" id="UP000504623"/>
    </source>
</evidence>
<proteinExistence type="inferred from homology"/>
<dbReference type="PANTHER" id="PTHR10271">
    <property type="entry name" value="INTERFERON-INDUCED PROTEIN WITH TETRATRICOPEPTIDE REPEATS"/>
    <property type="match status" value="1"/>
</dbReference>
<dbReference type="AlphaFoldDB" id="A0A9B0SUM2"/>
<dbReference type="GO" id="GO:0003723">
    <property type="term" value="F:RNA binding"/>
    <property type="evidence" value="ECO:0007669"/>
    <property type="project" value="TreeGrafter"/>
</dbReference>
<dbReference type="Pfam" id="PF13432">
    <property type="entry name" value="TPR_16"/>
    <property type="match status" value="1"/>
</dbReference>
<keyword evidence="8" id="KW-1185">Reference proteome</keyword>
<comment type="similarity">
    <text evidence="6">Belongs to the IFIT family.</text>
</comment>
<dbReference type="Pfam" id="PF13181">
    <property type="entry name" value="TPR_8"/>
    <property type="match status" value="2"/>
</dbReference>
<keyword evidence="1" id="KW-0399">Innate immunity</keyword>
<keyword evidence="4" id="KW-0391">Immunity</keyword>
<evidence type="ECO:0000256" key="3">
    <source>
        <dbReference type="ARBA" id="ARBA00022803"/>
    </source>
</evidence>
<dbReference type="GO" id="GO:0005829">
    <property type="term" value="C:cytosol"/>
    <property type="evidence" value="ECO:0007669"/>
    <property type="project" value="TreeGrafter"/>
</dbReference>
<dbReference type="InterPro" id="IPR019734">
    <property type="entry name" value="TPR_rpt"/>
</dbReference>
<evidence type="ECO:0000256" key="7">
    <source>
        <dbReference type="PROSITE-ProRule" id="PRU00339"/>
    </source>
</evidence>
<dbReference type="SUPFAM" id="SSF48452">
    <property type="entry name" value="TPR-like"/>
    <property type="match status" value="3"/>
</dbReference>
<protein>
    <submittedName>
        <fullName evidence="9">Interferon-induced protein with tetratricopeptide repeats 1</fullName>
    </submittedName>
</protein>
<reference evidence="9" key="1">
    <citation type="submission" date="2025-08" db="UniProtKB">
        <authorList>
            <consortium name="RefSeq"/>
        </authorList>
    </citation>
    <scope>IDENTIFICATION</scope>
    <source>
        <tissue evidence="9">Spleen</tissue>
    </source>
</reference>
<keyword evidence="5" id="KW-0051">Antiviral defense</keyword>
<keyword evidence="2" id="KW-0677">Repeat</keyword>
<dbReference type="FunFam" id="1.25.40.10:FF:000036">
    <property type="entry name" value="interferon-induced protein with tetratricopeptide repeats 5"/>
    <property type="match status" value="1"/>
</dbReference>
<accession>A0A9B0SUM2</accession>
<dbReference type="PROSITE" id="PS50293">
    <property type="entry name" value="TPR_REGION"/>
    <property type="match status" value="1"/>
</dbReference>
<dbReference type="OrthoDB" id="10043504at2759"/>
<dbReference type="GO" id="GO:0045087">
    <property type="term" value="P:innate immune response"/>
    <property type="evidence" value="ECO:0007669"/>
    <property type="project" value="UniProtKB-KW"/>
</dbReference>
<dbReference type="GeneID" id="102840622"/>
<evidence type="ECO:0000256" key="5">
    <source>
        <dbReference type="ARBA" id="ARBA00023118"/>
    </source>
</evidence>
<dbReference type="Pfam" id="PF13424">
    <property type="entry name" value="TPR_12"/>
    <property type="match status" value="1"/>
</dbReference>
<name>A0A9B0SUM2_CHRAS</name>
<dbReference type="Proteomes" id="UP000504623">
    <property type="component" value="Unplaced"/>
</dbReference>